<dbReference type="AlphaFoldDB" id="A0AAD3RZ01"/>
<proteinExistence type="predicted"/>
<evidence type="ECO:0000313" key="1">
    <source>
        <dbReference type="EMBL" id="GMH01312.1"/>
    </source>
</evidence>
<sequence length="99" mass="11037">MANTIIIIIENKKGLRLIFKQLNCSTVRPIQSHLSLSDREIERLLPAAILSGNQASCLPCSLPLVEVLKLGFLVLVAATFQFSFLGGRRLQLPKPLQRR</sequence>
<evidence type="ECO:0000313" key="2">
    <source>
        <dbReference type="Proteomes" id="UP001279734"/>
    </source>
</evidence>
<comment type="caution">
    <text evidence="1">The sequence shown here is derived from an EMBL/GenBank/DDBJ whole genome shotgun (WGS) entry which is preliminary data.</text>
</comment>
<keyword evidence="2" id="KW-1185">Reference proteome</keyword>
<dbReference type="Proteomes" id="UP001279734">
    <property type="component" value="Unassembled WGS sequence"/>
</dbReference>
<organism evidence="1 2">
    <name type="scientific">Nepenthes gracilis</name>
    <name type="common">Slender pitcher plant</name>
    <dbReference type="NCBI Taxonomy" id="150966"/>
    <lineage>
        <taxon>Eukaryota</taxon>
        <taxon>Viridiplantae</taxon>
        <taxon>Streptophyta</taxon>
        <taxon>Embryophyta</taxon>
        <taxon>Tracheophyta</taxon>
        <taxon>Spermatophyta</taxon>
        <taxon>Magnoliopsida</taxon>
        <taxon>eudicotyledons</taxon>
        <taxon>Gunneridae</taxon>
        <taxon>Pentapetalae</taxon>
        <taxon>Caryophyllales</taxon>
        <taxon>Nepenthaceae</taxon>
        <taxon>Nepenthes</taxon>
    </lineage>
</organism>
<accession>A0AAD3RZ01</accession>
<protein>
    <submittedName>
        <fullName evidence="1">Uncharacterized protein</fullName>
    </submittedName>
</protein>
<dbReference type="EMBL" id="BSYO01000002">
    <property type="protein sequence ID" value="GMH01312.1"/>
    <property type="molecule type" value="Genomic_DNA"/>
</dbReference>
<reference evidence="1" key="1">
    <citation type="submission" date="2023-05" db="EMBL/GenBank/DDBJ databases">
        <title>Nepenthes gracilis genome sequencing.</title>
        <authorList>
            <person name="Fukushima K."/>
        </authorList>
    </citation>
    <scope>NUCLEOTIDE SEQUENCE</scope>
    <source>
        <strain evidence="1">SING2019-196</strain>
    </source>
</reference>
<name>A0AAD3RZ01_NEPGR</name>
<gene>
    <name evidence="1" type="ORF">Nepgr_003151</name>
</gene>